<reference evidence="11" key="1">
    <citation type="journal article" date="2020" name="Stud. Mycol.">
        <title>101 Dothideomycetes genomes: a test case for predicting lifestyles and emergence of pathogens.</title>
        <authorList>
            <person name="Haridas S."/>
            <person name="Albert R."/>
            <person name="Binder M."/>
            <person name="Bloem J."/>
            <person name="Labutti K."/>
            <person name="Salamov A."/>
            <person name="Andreopoulos B."/>
            <person name="Baker S."/>
            <person name="Barry K."/>
            <person name="Bills G."/>
            <person name="Bluhm B."/>
            <person name="Cannon C."/>
            <person name="Castanera R."/>
            <person name="Culley D."/>
            <person name="Daum C."/>
            <person name="Ezra D."/>
            <person name="Gonzalez J."/>
            <person name="Henrissat B."/>
            <person name="Kuo A."/>
            <person name="Liang C."/>
            <person name="Lipzen A."/>
            <person name="Lutzoni F."/>
            <person name="Magnuson J."/>
            <person name="Mondo S."/>
            <person name="Nolan M."/>
            <person name="Ohm R."/>
            <person name="Pangilinan J."/>
            <person name="Park H.-J."/>
            <person name="Ramirez L."/>
            <person name="Alfaro M."/>
            <person name="Sun H."/>
            <person name="Tritt A."/>
            <person name="Yoshinaga Y."/>
            <person name="Zwiers L.-H."/>
            <person name="Turgeon B."/>
            <person name="Goodwin S."/>
            <person name="Spatafora J."/>
            <person name="Crous P."/>
            <person name="Grigoriev I."/>
        </authorList>
    </citation>
    <scope>NUCLEOTIDE SEQUENCE</scope>
    <source>
        <strain evidence="11">CBS 675.92</strain>
    </source>
</reference>
<comment type="subcellular location">
    <subcellularLocation>
        <location evidence="1">Secreted</location>
    </subcellularLocation>
</comment>
<dbReference type="GO" id="GO:0004650">
    <property type="term" value="F:polygalacturonase activity"/>
    <property type="evidence" value="ECO:0007669"/>
    <property type="project" value="InterPro"/>
</dbReference>
<keyword evidence="6" id="KW-0325">Glycoprotein</keyword>
<evidence type="ECO:0000256" key="3">
    <source>
        <dbReference type="ARBA" id="ARBA00022525"/>
    </source>
</evidence>
<feature type="chain" id="PRO_5025560811" evidence="10">
    <location>
        <begin position="16"/>
        <end position="425"/>
    </location>
</feature>
<evidence type="ECO:0000313" key="12">
    <source>
        <dbReference type="Proteomes" id="UP000800035"/>
    </source>
</evidence>
<dbReference type="PANTHER" id="PTHR31736:SF8">
    <property type="entry name" value="PUTATIVE (AFU_ORTHOLOGUE AFUA_7G06410)-RELATED"/>
    <property type="match status" value="1"/>
</dbReference>
<evidence type="ECO:0000256" key="7">
    <source>
        <dbReference type="ARBA" id="ARBA00023295"/>
    </source>
</evidence>
<evidence type="ECO:0000313" key="11">
    <source>
        <dbReference type="EMBL" id="KAF1953753.1"/>
    </source>
</evidence>
<evidence type="ECO:0000256" key="9">
    <source>
        <dbReference type="RuleBase" id="RU361169"/>
    </source>
</evidence>
<keyword evidence="12" id="KW-1185">Reference proteome</keyword>
<dbReference type="AlphaFoldDB" id="A0A6A5TLK5"/>
<gene>
    <name evidence="11" type="ORF">CC80DRAFT_518013</name>
</gene>
<dbReference type="GO" id="GO:0005576">
    <property type="term" value="C:extracellular region"/>
    <property type="evidence" value="ECO:0007669"/>
    <property type="project" value="UniProtKB-SubCell"/>
</dbReference>
<dbReference type="EMBL" id="ML977002">
    <property type="protein sequence ID" value="KAF1953753.1"/>
    <property type="molecule type" value="Genomic_DNA"/>
</dbReference>
<keyword evidence="8" id="KW-0961">Cell wall biogenesis/degradation</keyword>
<evidence type="ECO:0000256" key="4">
    <source>
        <dbReference type="ARBA" id="ARBA00022729"/>
    </source>
</evidence>
<evidence type="ECO:0000256" key="2">
    <source>
        <dbReference type="ARBA" id="ARBA00008834"/>
    </source>
</evidence>
<name>A0A6A5TLK5_9PLEO</name>
<evidence type="ECO:0000256" key="6">
    <source>
        <dbReference type="ARBA" id="ARBA00023180"/>
    </source>
</evidence>
<feature type="signal peptide" evidence="10">
    <location>
        <begin position="1"/>
        <end position="15"/>
    </location>
</feature>
<keyword evidence="3" id="KW-0964">Secreted</keyword>
<dbReference type="SUPFAM" id="SSF51126">
    <property type="entry name" value="Pectin lyase-like"/>
    <property type="match status" value="1"/>
</dbReference>
<evidence type="ECO:0000256" key="10">
    <source>
        <dbReference type="SAM" id="SignalP"/>
    </source>
</evidence>
<protein>
    <submittedName>
        <fullName evidence="11">Extracellular exo-polygalacturonase-like protein</fullName>
    </submittedName>
</protein>
<sequence length="425" mass="45839">MRVFSILPFVALATAGTAPSTYENRTCTVKASGTNETDDAPAIRSAFAQCGRGGKIVFSPTTYHVNSILNISGLENVDIDIQGKLLWSTDINYWLNASIPVGYQNQSTAFKLSGNNVRIKGHGVGTLDGNGDYWYQWIRKQPNTSNYPGRPHQITFDGLTNSIIKGVNFIRSQMWTMSIIRSHHNTFEDIFINNTGNIVSSSNTDGADTFFSSSILFRNWTVYNGDDSISFKANSTNITLLNSYFSGGLGIAIGSIGQYNGAFETVENIFAENITFHNTLHAFYVKTWTNDQNGYPPNGGGGGLGYAQNMRLKNLTTSELRGAAVSVSQCTRFSGAPGVGNCTNSQFQIRDVVIDGLRGTTKDKRVVSLQCSAVKPCTDIELEGVDLKLMNGTVAPDYLCGNVVGAKGWECTGKACEGGSATGGC</sequence>
<keyword evidence="4 10" id="KW-0732">Signal</keyword>
<dbReference type="InterPro" id="IPR011050">
    <property type="entry name" value="Pectin_lyase_fold/virulence"/>
</dbReference>
<dbReference type="InterPro" id="IPR012334">
    <property type="entry name" value="Pectin_lyas_fold"/>
</dbReference>
<dbReference type="InterPro" id="IPR000743">
    <property type="entry name" value="Glyco_hydro_28"/>
</dbReference>
<keyword evidence="7 9" id="KW-0326">Glycosidase</keyword>
<dbReference type="Proteomes" id="UP000800035">
    <property type="component" value="Unassembled WGS sequence"/>
</dbReference>
<dbReference type="GO" id="GO:0005975">
    <property type="term" value="P:carbohydrate metabolic process"/>
    <property type="evidence" value="ECO:0007669"/>
    <property type="project" value="InterPro"/>
</dbReference>
<keyword evidence="5 9" id="KW-0378">Hydrolase</keyword>
<dbReference type="GO" id="GO:0071555">
    <property type="term" value="P:cell wall organization"/>
    <property type="evidence" value="ECO:0007669"/>
    <property type="project" value="UniProtKB-KW"/>
</dbReference>
<evidence type="ECO:0000256" key="8">
    <source>
        <dbReference type="ARBA" id="ARBA00023316"/>
    </source>
</evidence>
<organism evidence="11 12">
    <name type="scientific">Byssothecium circinans</name>
    <dbReference type="NCBI Taxonomy" id="147558"/>
    <lineage>
        <taxon>Eukaryota</taxon>
        <taxon>Fungi</taxon>
        <taxon>Dikarya</taxon>
        <taxon>Ascomycota</taxon>
        <taxon>Pezizomycotina</taxon>
        <taxon>Dothideomycetes</taxon>
        <taxon>Pleosporomycetidae</taxon>
        <taxon>Pleosporales</taxon>
        <taxon>Massarineae</taxon>
        <taxon>Massarinaceae</taxon>
        <taxon>Byssothecium</taxon>
    </lineage>
</organism>
<proteinExistence type="inferred from homology"/>
<dbReference type="OrthoDB" id="187139at2759"/>
<evidence type="ECO:0000256" key="5">
    <source>
        <dbReference type="ARBA" id="ARBA00022801"/>
    </source>
</evidence>
<dbReference type="PANTHER" id="PTHR31736">
    <property type="match status" value="1"/>
</dbReference>
<accession>A0A6A5TLK5</accession>
<dbReference type="Pfam" id="PF00295">
    <property type="entry name" value="Glyco_hydro_28"/>
    <property type="match status" value="1"/>
</dbReference>
<comment type="similarity">
    <text evidence="2 9">Belongs to the glycosyl hydrolase 28 family.</text>
</comment>
<evidence type="ECO:0000256" key="1">
    <source>
        <dbReference type="ARBA" id="ARBA00004613"/>
    </source>
</evidence>
<dbReference type="Gene3D" id="2.160.20.10">
    <property type="entry name" value="Single-stranded right-handed beta-helix, Pectin lyase-like"/>
    <property type="match status" value="1"/>
</dbReference>